<evidence type="ECO:0000313" key="3">
    <source>
        <dbReference type="EMBL" id="CZR52773.1"/>
    </source>
</evidence>
<name>A0A1L7WJ18_9HELO</name>
<feature type="region of interest" description="Disordered" evidence="1">
    <location>
        <begin position="55"/>
        <end position="81"/>
    </location>
</feature>
<evidence type="ECO:0000259" key="2">
    <source>
        <dbReference type="Pfam" id="PF09995"/>
    </source>
</evidence>
<dbReference type="AlphaFoldDB" id="A0A1L7WJ18"/>
<dbReference type="InterPro" id="IPR037473">
    <property type="entry name" value="Lcp-like"/>
</dbReference>
<protein>
    <recommendedName>
        <fullName evidence="2">ER-bound oxygenase mpaB/mpaB'/Rubber oxygenase catalytic domain-containing protein</fullName>
    </recommendedName>
</protein>
<dbReference type="InterPro" id="IPR018713">
    <property type="entry name" value="MPAB/Lcp_cat_dom"/>
</dbReference>
<dbReference type="EMBL" id="FJOG01000003">
    <property type="protein sequence ID" value="CZR52773.1"/>
    <property type="molecule type" value="Genomic_DNA"/>
</dbReference>
<dbReference type="Proteomes" id="UP000184330">
    <property type="component" value="Unassembled WGS sequence"/>
</dbReference>
<feature type="compositionally biased region" description="Basic and acidic residues" evidence="1">
    <location>
        <begin position="71"/>
        <end position="81"/>
    </location>
</feature>
<accession>A0A1L7WJ18</accession>
<dbReference type="PANTHER" id="PTHR37539:SF1">
    <property type="entry name" value="ER-BOUND OXYGENASE MPAB_MPAB'_RUBBER OXYGENASE CATALYTIC DOMAIN-CONTAINING PROTEIN"/>
    <property type="match status" value="1"/>
</dbReference>
<sequence length="460" mass="52343">MSWPNPFRRHDENTRHTWGYTFQWTPDHLTPEEYHPLKFSYDELAEECLNRLDAISPPASKELPRSRSRLPAKEGSEPAPKRDLYELLKDHHEEDEKLGQLWEEVNTIPDWVDWDQIARAYNSLLGGMGAARVTEVLARTGGFSPQVAKHRLYETTQHILQVTSSLSSIQPLGQGFASSIRVRLLHASVRHRILTLAAQKPSYYSVEKYGIPINDLDCVGTIATFSSTLIWLGFPRQGIFLRDQEVEDYIALWRLVAHYMGTPSEFFSSPAKARGIWESLMIEEIQPSPTSRILANNIIVSLQNQPPAYASRDFLVASARWLNGDDLADELGLMRPRFYYKALVAGQCLFFMGLCYSHRAVESWDRRKIAALRKIFYHIIVHNKDHGLGKETVFDFKYIPSLDITGTEMGEYVPGTQKSAVERRNLRTLVVAGAVMGCLSYIGLRVSWSLVKMVGSLVEL</sequence>
<dbReference type="PANTHER" id="PTHR37539">
    <property type="entry name" value="SECRETED PROTEIN-RELATED"/>
    <property type="match status" value="1"/>
</dbReference>
<keyword evidence="4" id="KW-1185">Reference proteome</keyword>
<dbReference type="Pfam" id="PF09995">
    <property type="entry name" value="MPAB_Lcp_cat"/>
    <property type="match status" value="1"/>
</dbReference>
<gene>
    <name evidence="3" type="ORF">PAC_02650</name>
</gene>
<proteinExistence type="predicted"/>
<reference evidence="3 4" key="1">
    <citation type="submission" date="2016-03" db="EMBL/GenBank/DDBJ databases">
        <authorList>
            <person name="Ploux O."/>
        </authorList>
    </citation>
    <scope>NUCLEOTIDE SEQUENCE [LARGE SCALE GENOMIC DNA]</scope>
    <source>
        <strain evidence="3 4">UAMH 11012</strain>
    </source>
</reference>
<dbReference type="OrthoDB" id="6361347at2759"/>
<dbReference type="STRING" id="576137.A0A1L7WJ18"/>
<evidence type="ECO:0000256" key="1">
    <source>
        <dbReference type="SAM" id="MobiDB-lite"/>
    </source>
</evidence>
<dbReference type="GO" id="GO:0016491">
    <property type="term" value="F:oxidoreductase activity"/>
    <property type="evidence" value="ECO:0007669"/>
    <property type="project" value="InterPro"/>
</dbReference>
<feature type="domain" description="ER-bound oxygenase mpaB/mpaB'/Rubber oxygenase catalytic" evidence="2">
    <location>
        <begin position="125"/>
        <end position="335"/>
    </location>
</feature>
<evidence type="ECO:0000313" key="4">
    <source>
        <dbReference type="Proteomes" id="UP000184330"/>
    </source>
</evidence>
<organism evidence="3 4">
    <name type="scientific">Phialocephala subalpina</name>
    <dbReference type="NCBI Taxonomy" id="576137"/>
    <lineage>
        <taxon>Eukaryota</taxon>
        <taxon>Fungi</taxon>
        <taxon>Dikarya</taxon>
        <taxon>Ascomycota</taxon>
        <taxon>Pezizomycotina</taxon>
        <taxon>Leotiomycetes</taxon>
        <taxon>Helotiales</taxon>
        <taxon>Mollisiaceae</taxon>
        <taxon>Phialocephala</taxon>
        <taxon>Phialocephala fortinii species complex</taxon>
    </lineage>
</organism>